<gene>
    <name evidence="1" type="ORF">H257_16517</name>
</gene>
<dbReference type="GO" id="GO:0006310">
    <property type="term" value="P:DNA recombination"/>
    <property type="evidence" value="ECO:0007669"/>
    <property type="project" value="InterPro"/>
</dbReference>
<evidence type="ECO:0000313" key="1">
    <source>
        <dbReference type="EMBL" id="ETV67283.1"/>
    </source>
</evidence>
<accession>W4FKN5</accession>
<dbReference type="InterPro" id="IPR013762">
    <property type="entry name" value="Integrase-like_cat_sf"/>
</dbReference>
<organism evidence="1">
    <name type="scientific">Aphanomyces astaci</name>
    <name type="common">Crayfish plague agent</name>
    <dbReference type="NCBI Taxonomy" id="112090"/>
    <lineage>
        <taxon>Eukaryota</taxon>
        <taxon>Sar</taxon>
        <taxon>Stramenopiles</taxon>
        <taxon>Oomycota</taxon>
        <taxon>Saprolegniomycetes</taxon>
        <taxon>Saprolegniales</taxon>
        <taxon>Verrucalvaceae</taxon>
        <taxon>Aphanomyces</taxon>
    </lineage>
</organism>
<dbReference type="GO" id="GO:0003677">
    <property type="term" value="F:DNA binding"/>
    <property type="evidence" value="ECO:0007669"/>
    <property type="project" value="InterPro"/>
</dbReference>
<dbReference type="OrthoDB" id="79176at2759"/>
<dbReference type="GO" id="GO:0015074">
    <property type="term" value="P:DNA integration"/>
    <property type="evidence" value="ECO:0007669"/>
    <property type="project" value="InterPro"/>
</dbReference>
<sequence length="438" mass="47911">MDRLRPQSTVNVRAAGIKAFNKFLSSESVDPDYVKSCIRKDLTGQCFAAVKEKFALYLAACEKSPGIQLSKNSCMQYFRQVKMTLLDEFPQLQAIVDSKLLRAGKILQNYCAKKDGGAYLKRMLMYLYSTATCSSHYQDAALLSLLWYLFGRASDLAMTSEEQGLSLYPDTDFATCTLLAIALATVAQNGPCANIVDNLPSQASSVKHELGPTTPLLDVLDNPSAINVDDKAQASKSVPTIHSHVNRILGRISAAAGVDQRLSSHSFRRGGAQHANGSEQLTARWIFDRGAWNILATNKGFNYIFNTSSEDHKVAKYLSGWSTMEPVMVLTLDSFDAHTQGMGFVMEEGSSTYLDVVVSIGSAAESALFAFLREQGCHSTGSSAVLKVLQKLHRDGALKSRIGHYLQLRIAGLTTDPAPLHTQVVLDHSESTEFSFII</sequence>
<dbReference type="STRING" id="112090.W4FKN5"/>
<dbReference type="RefSeq" id="XP_009843271.1">
    <property type="nucleotide sequence ID" value="XM_009844969.1"/>
</dbReference>
<dbReference type="AlphaFoldDB" id="W4FKN5"/>
<dbReference type="EMBL" id="KI913200">
    <property type="protein sequence ID" value="ETV67283.1"/>
    <property type="molecule type" value="Genomic_DNA"/>
</dbReference>
<protein>
    <submittedName>
        <fullName evidence="1">Uncharacterized protein</fullName>
    </submittedName>
</protein>
<dbReference type="VEuPathDB" id="FungiDB:H257_16517"/>
<name>W4FKN5_APHAT</name>
<proteinExistence type="predicted"/>
<dbReference type="Gene3D" id="1.10.443.10">
    <property type="entry name" value="Intergrase catalytic core"/>
    <property type="match status" value="1"/>
</dbReference>
<reference evidence="1" key="1">
    <citation type="submission" date="2013-12" db="EMBL/GenBank/DDBJ databases">
        <title>The Genome Sequence of Aphanomyces astaci APO3.</title>
        <authorList>
            <consortium name="The Broad Institute Genomics Platform"/>
            <person name="Russ C."/>
            <person name="Tyler B."/>
            <person name="van West P."/>
            <person name="Dieguez-Uribeondo J."/>
            <person name="Young S.K."/>
            <person name="Zeng Q."/>
            <person name="Gargeya S."/>
            <person name="Fitzgerald M."/>
            <person name="Abouelleil A."/>
            <person name="Alvarado L."/>
            <person name="Chapman S.B."/>
            <person name="Gainer-Dewar J."/>
            <person name="Goldberg J."/>
            <person name="Griggs A."/>
            <person name="Gujja S."/>
            <person name="Hansen M."/>
            <person name="Howarth C."/>
            <person name="Imamovic A."/>
            <person name="Ireland A."/>
            <person name="Larimer J."/>
            <person name="McCowan C."/>
            <person name="Murphy C."/>
            <person name="Pearson M."/>
            <person name="Poon T.W."/>
            <person name="Priest M."/>
            <person name="Roberts A."/>
            <person name="Saif S."/>
            <person name="Shea T."/>
            <person name="Sykes S."/>
            <person name="Wortman J."/>
            <person name="Nusbaum C."/>
            <person name="Birren B."/>
        </authorList>
    </citation>
    <scope>NUCLEOTIDE SEQUENCE [LARGE SCALE GENOMIC DNA]</scope>
    <source>
        <strain evidence="1">APO3</strain>
    </source>
</reference>
<dbReference type="GeneID" id="20818513"/>